<feature type="transmembrane region" description="Helical" evidence="12">
    <location>
        <begin position="107"/>
        <end position="132"/>
    </location>
</feature>
<evidence type="ECO:0000256" key="12">
    <source>
        <dbReference type="SAM" id="Phobius"/>
    </source>
</evidence>
<accession>A0A6P5X9I9</accession>
<evidence type="ECO:0000256" key="8">
    <source>
        <dbReference type="ARBA" id="ARBA00023288"/>
    </source>
</evidence>
<evidence type="ECO:0000256" key="5">
    <source>
        <dbReference type="ARBA" id="ARBA00022974"/>
    </source>
</evidence>
<name>A0A6P5X9I9_DURZI</name>
<dbReference type="Proteomes" id="UP000515121">
    <property type="component" value="Unplaced"/>
</dbReference>
<keyword evidence="12" id="KW-0812">Transmembrane</keyword>
<proteinExistence type="inferred from homology"/>
<dbReference type="RefSeq" id="XP_022725054.1">
    <property type="nucleotide sequence ID" value="XM_022869319.1"/>
</dbReference>
<evidence type="ECO:0000256" key="13">
    <source>
        <dbReference type="SAM" id="SignalP"/>
    </source>
</evidence>
<keyword evidence="6 12" id="KW-0472">Membrane</keyword>
<evidence type="ECO:0000256" key="11">
    <source>
        <dbReference type="SAM" id="MobiDB-lite"/>
    </source>
</evidence>
<evidence type="ECO:0000313" key="14">
    <source>
        <dbReference type="Proteomes" id="UP000515121"/>
    </source>
</evidence>
<keyword evidence="2" id="KW-1003">Cell membrane</keyword>
<dbReference type="OrthoDB" id="1002587at2759"/>
<dbReference type="KEGG" id="dzi:111281634"/>
<evidence type="ECO:0000313" key="15">
    <source>
        <dbReference type="RefSeq" id="XP_022725054.1"/>
    </source>
</evidence>
<sequence>MALSRFLSLITMALLFCSVIAQSPTPSPVSSPKKSPSSSPTPVSSPPTASAPSPSKIPKATAPSPVTVESPPSYSPSPVSSPSSISGPPAEAPGPAENSAVLKLNRFGAAGSVAVGLLTAVMALCFSAVNIFKYTVIILQSALIMNAITSKWAANKIYLSYYTKGDFFQSPIFIRFGYGFGVSVSTFLNKINFLFQTDSFALLAVIRVRRGPRPG</sequence>
<gene>
    <name evidence="15" type="primary">LOC111281634</name>
</gene>
<evidence type="ECO:0000256" key="1">
    <source>
        <dbReference type="ARBA" id="ARBA00004609"/>
    </source>
</evidence>
<evidence type="ECO:0000256" key="9">
    <source>
        <dbReference type="ARBA" id="ARBA00025294"/>
    </source>
</evidence>
<dbReference type="PANTHER" id="PTHR36321">
    <property type="entry name" value="CLASSICAL ARABINOGALACTAN PROTEIN 9"/>
    <property type="match status" value="1"/>
</dbReference>
<feature type="signal peptide" evidence="13">
    <location>
        <begin position="1"/>
        <end position="21"/>
    </location>
</feature>
<keyword evidence="12" id="KW-1133">Transmembrane helix</keyword>
<keyword evidence="4 13" id="KW-0732">Signal</keyword>
<dbReference type="GO" id="GO:0005886">
    <property type="term" value="C:plasma membrane"/>
    <property type="evidence" value="ECO:0007669"/>
    <property type="project" value="UniProtKB-SubCell"/>
</dbReference>
<keyword evidence="8" id="KW-0449">Lipoprotein</keyword>
<comment type="similarity">
    <text evidence="10">Belongs to the classical AGP family.</text>
</comment>
<reference evidence="15" key="1">
    <citation type="submission" date="2025-08" db="UniProtKB">
        <authorList>
            <consortium name="RefSeq"/>
        </authorList>
    </citation>
    <scope>IDENTIFICATION</scope>
    <source>
        <tissue evidence="15">Fruit stalk</tissue>
    </source>
</reference>
<evidence type="ECO:0000256" key="7">
    <source>
        <dbReference type="ARBA" id="ARBA00023180"/>
    </source>
</evidence>
<keyword evidence="5" id="KW-0654">Proteoglycan</keyword>
<dbReference type="GeneID" id="111281634"/>
<dbReference type="InterPro" id="IPR044959">
    <property type="entry name" value="AGP"/>
</dbReference>
<keyword evidence="3" id="KW-0336">GPI-anchor</keyword>
<comment type="subcellular location">
    <subcellularLocation>
        <location evidence="1">Cell membrane</location>
        <topology evidence="1">Lipid-anchor</topology>
        <topology evidence="1">GPI-anchor</topology>
    </subcellularLocation>
</comment>
<keyword evidence="7" id="KW-0325">Glycoprotein</keyword>
<feature type="chain" id="PRO_5028385396" evidence="13">
    <location>
        <begin position="22"/>
        <end position="215"/>
    </location>
</feature>
<protein>
    <submittedName>
        <fullName evidence="15">Classical arabinogalactan protein 1-like</fullName>
    </submittedName>
</protein>
<evidence type="ECO:0000256" key="2">
    <source>
        <dbReference type="ARBA" id="ARBA00022475"/>
    </source>
</evidence>
<feature type="compositionally biased region" description="Low complexity" evidence="11">
    <location>
        <begin position="28"/>
        <end position="92"/>
    </location>
</feature>
<evidence type="ECO:0000256" key="10">
    <source>
        <dbReference type="ARBA" id="ARBA00025756"/>
    </source>
</evidence>
<organism evidence="14 15">
    <name type="scientific">Durio zibethinus</name>
    <name type="common">Durian</name>
    <dbReference type="NCBI Taxonomy" id="66656"/>
    <lineage>
        <taxon>Eukaryota</taxon>
        <taxon>Viridiplantae</taxon>
        <taxon>Streptophyta</taxon>
        <taxon>Embryophyta</taxon>
        <taxon>Tracheophyta</taxon>
        <taxon>Spermatophyta</taxon>
        <taxon>Magnoliopsida</taxon>
        <taxon>eudicotyledons</taxon>
        <taxon>Gunneridae</taxon>
        <taxon>Pentapetalae</taxon>
        <taxon>rosids</taxon>
        <taxon>malvids</taxon>
        <taxon>Malvales</taxon>
        <taxon>Malvaceae</taxon>
        <taxon>Helicteroideae</taxon>
        <taxon>Durio</taxon>
    </lineage>
</organism>
<evidence type="ECO:0000256" key="4">
    <source>
        <dbReference type="ARBA" id="ARBA00022729"/>
    </source>
</evidence>
<evidence type="ECO:0000256" key="6">
    <source>
        <dbReference type="ARBA" id="ARBA00023136"/>
    </source>
</evidence>
<dbReference type="AlphaFoldDB" id="A0A6P5X9I9"/>
<keyword evidence="14" id="KW-1185">Reference proteome</keyword>
<dbReference type="PANTHER" id="PTHR36321:SF2">
    <property type="entry name" value="CLASSICAL ARABINOGALACTAN PROTEIN 1"/>
    <property type="match status" value="1"/>
</dbReference>
<comment type="function">
    <text evidence="9">Proteoglycan that seems to be implicated in diverse developmental roles such as differentiation, cell-cell recognition, embryogenesis and programmed cell death.</text>
</comment>
<feature type="region of interest" description="Disordered" evidence="11">
    <location>
        <begin position="23"/>
        <end position="92"/>
    </location>
</feature>
<evidence type="ECO:0000256" key="3">
    <source>
        <dbReference type="ARBA" id="ARBA00022622"/>
    </source>
</evidence>
<dbReference type="GO" id="GO:0098552">
    <property type="term" value="C:side of membrane"/>
    <property type="evidence" value="ECO:0007669"/>
    <property type="project" value="UniProtKB-KW"/>
</dbReference>